<evidence type="ECO:0000256" key="3">
    <source>
        <dbReference type="ARBA" id="ARBA00022475"/>
    </source>
</evidence>
<sequence length="184" mass="19595">MPLSTIFLVFSRLALMGFGGVMPFAYRALVEQRKWLTAEEFAKYLATSQMLPGPTICNVALMVGSRYAGTRGALAALAGMIAGPFLVVVALGVAYQRFGEVEVFRHAIRGMAAVAAGLILATAVKMAKSLFAKADWRARGTLLRLALLALAFIGLGLLQWQLALVFGLLAPLGAGAFYLVGEKK</sequence>
<feature type="transmembrane region" description="Helical" evidence="7">
    <location>
        <begin position="136"/>
        <end position="154"/>
    </location>
</feature>
<evidence type="ECO:0000256" key="6">
    <source>
        <dbReference type="ARBA" id="ARBA00023136"/>
    </source>
</evidence>
<feature type="transmembrane region" description="Helical" evidence="7">
    <location>
        <begin position="160"/>
        <end position="180"/>
    </location>
</feature>
<comment type="similarity">
    <text evidence="2">Belongs to the chromate ion transporter (CHR) (TC 2.A.51) family.</text>
</comment>
<feature type="transmembrane region" description="Helical" evidence="7">
    <location>
        <begin position="72"/>
        <end position="95"/>
    </location>
</feature>
<feature type="transmembrane region" description="Helical" evidence="7">
    <location>
        <begin position="107"/>
        <end position="124"/>
    </location>
</feature>
<dbReference type="GO" id="GO:0015109">
    <property type="term" value="F:chromate transmembrane transporter activity"/>
    <property type="evidence" value="ECO:0007669"/>
    <property type="project" value="InterPro"/>
</dbReference>
<dbReference type="RefSeq" id="WP_152840580.1">
    <property type="nucleotide sequence ID" value="NZ_WHUG01000012.1"/>
</dbReference>
<evidence type="ECO:0000256" key="1">
    <source>
        <dbReference type="ARBA" id="ARBA00004651"/>
    </source>
</evidence>
<reference evidence="8 9" key="1">
    <citation type="submission" date="2019-10" db="EMBL/GenBank/DDBJ databases">
        <title>Two novel species isolated from a subtropical stream in China.</title>
        <authorList>
            <person name="Lu H."/>
        </authorList>
    </citation>
    <scope>NUCLEOTIDE SEQUENCE [LARGE SCALE GENOMIC DNA]</scope>
    <source>
        <strain evidence="8 9">FT29W</strain>
    </source>
</reference>
<name>A0A6A7N8F2_9BURK</name>
<comment type="subcellular location">
    <subcellularLocation>
        <location evidence="1">Cell membrane</location>
        <topology evidence="1">Multi-pass membrane protein</topology>
    </subcellularLocation>
</comment>
<keyword evidence="9" id="KW-1185">Reference proteome</keyword>
<dbReference type="Pfam" id="PF02417">
    <property type="entry name" value="Chromate_transp"/>
    <property type="match status" value="1"/>
</dbReference>
<dbReference type="AlphaFoldDB" id="A0A6A7N8F2"/>
<organism evidence="8 9">
    <name type="scientific">Rugamonas aquatica</name>
    <dbReference type="NCBI Taxonomy" id="2743357"/>
    <lineage>
        <taxon>Bacteria</taxon>
        <taxon>Pseudomonadati</taxon>
        <taxon>Pseudomonadota</taxon>
        <taxon>Betaproteobacteria</taxon>
        <taxon>Burkholderiales</taxon>
        <taxon>Oxalobacteraceae</taxon>
        <taxon>Telluria group</taxon>
        <taxon>Rugamonas</taxon>
    </lineage>
</organism>
<proteinExistence type="inferred from homology"/>
<feature type="transmembrane region" description="Helical" evidence="7">
    <location>
        <begin position="6"/>
        <end position="26"/>
    </location>
</feature>
<evidence type="ECO:0000256" key="5">
    <source>
        <dbReference type="ARBA" id="ARBA00022989"/>
    </source>
</evidence>
<comment type="caution">
    <text evidence="8">The sequence shown here is derived from an EMBL/GenBank/DDBJ whole genome shotgun (WGS) entry which is preliminary data.</text>
</comment>
<dbReference type="EMBL" id="WHUG01000012">
    <property type="protein sequence ID" value="MQA41333.1"/>
    <property type="molecule type" value="Genomic_DNA"/>
</dbReference>
<keyword evidence="5 7" id="KW-1133">Transmembrane helix</keyword>
<dbReference type="InterPro" id="IPR003370">
    <property type="entry name" value="Chromate_transpt"/>
</dbReference>
<accession>A0A6A7N8F2</accession>
<dbReference type="GO" id="GO:0005886">
    <property type="term" value="C:plasma membrane"/>
    <property type="evidence" value="ECO:0007669"/>
    <property type="project" value="UniProtKB-SubCell"/>
</dbReference>
<evidence type="ECO:0000313" key="9">
    <source>
        <dbReference type="Proteomes" id="UP000440498"/>
    </source>
</evidence>
<keyword evidence="6 7" id="KW-0472">Membrane</keyword>
<dbReference type="Proteomes" id="UP000440498">
    <property type="component" value="Unassembled WGS sequence"/>
</dbReference>
<keyword evidence="4 7" id="KW-0812">Transmembrane</keyword>
<evidence type="ECO:0000256" key="7">
    <source>
        <dbReference type="SAM" id="Phobius"/>
    </source>
</evidence>
<dbReference type="PANTHER" id="PTHR43663:SF1">
    <property type="entry name" value="CHROMATE TRANSPORTER"/>
    <property type="match status" value="1"/>
</dbReference>
<evidence type="ECO:0000256" key="4">
    <source>
        <dbReference type="ARBA" id="ARBA00022692"/>
    </source>
</evidence>
<evidence type="ECO:0000313" key="8">
    <source>
        <dbReference type="EMBL" id="MQA41333.1"/>
    </source>
</evidence>
<keyword evidence="3" id="KW-1003">Cell membrane</keyword>
<gene>
    <name evidence="8" type="ORF">GEV02_24620</name>
</gene>
<dbReference type="PANTHER" id="PTHR43663">
    <property type="entry name" value="CHROMATE TRANSPORT PROTEIN-RELATED"/>
    <property type="match status" value="1"/>
</dbReference>
<protein>
    <submittedName>
        <fullName evidence="8">Chromate transporter</fullName>
    </submittedName>
</protein>
<evidence type="ECO:0000256" key="2">
    <source>
        <dbReference type="ARBA" id="ARBA00005262"/>
    </source>
</evidence>
<dbReference type="InterPro" id="IPR052518">
    <property type="entry name" value="CHR_Transporter"/>
</dbReference>